<feature type="region of interest" description="Disordered" evidence="2">
    <location>
        <begin position="165"/>
        <end position="211"/>
    </location>
</feature>
<dbReference type="PROSITE" id="PS50089">
    <property type="entry name" value="ZF_RING_2"/>
    <property type="match status" value="1"/>
</dbReference>
<keyword evidence="1" id="KW-0479">Metal-binding</keyword>
<feature type="compositionally biased region" description="Low complexity" evidence="2">
    <location>
        <begin position="195"/>
        <end position="211"/>
    </location>
</feature>
<dbReference type="Gene3D" id="3.30.40.10">
    <property type="entry name" value="Zinc/RING finger domain, C3HC4 (zinc finger)"/>
    <property type="match status" value="1"/>
</dbReference>
<dbReference type="InterPro" id="IPR013083">
    <property type="entry name" value="Znf_RING/FYVE/PHD"/>
</dbReference>
<sequence length="304" mass="32919">MATSTADSSSNPETLWDISSVIPKPVGYTCIGHARSKGRRCLNKISHVQWNQSESSLKELETETQSHNLEGRLSAAVPRFVCHVHQNQVPEIVARWKEKIESLQQQAQGNNDGGDHTSASTYGVANTPAAVPRSESAQTAPDGDITALADALRWIAAEFRRIRETQGHAPETRSEGSAGTPLPSAASSETQQPPTSGLSAATSSSTGCTNTHVNRRPVDSDCLICSESIADTPLAELIWCKSQCGQNLHRMCLAHWQISSAQLAIEEGSLNENDEIPLRCPSCRTEWALPCEHDDEPYSVADHS</sequence>
<dbReference type="OrthoDB" id="3945660at2759"/>
<evidence type="ECO:0000259" key="3">
    <source>
        <dbReference type="PROSITE" id="PS50089"/>
    </source>
</evidence>
<gene>
    <name evidence="4" type="ORF">K469DRAFT_748811</name>
</gene>
<dbReference type="SUPFAM" id="SSF57850">
    <property type="entry name" value="RING/U-box"/>
    <property type="match status" value="1"/>
</dbReference>
<feature type="compositionally biased region" description="Basic and acidic residues" evidence="2">
    <location>
        <begin position="165"/>
        <end position="174"/>
    </location>
</feature>
<feature type="region of interest" description="Disordered" evidence="2">
    <location>
        <begin position="104"/>
        <end position="123"/>
    </location>
</feature>
<dbReference type="Proteomes" id="UP000800200">
    <property type="component" value="Unassembled WGS sequence"/>
</dbReference>
<keyword evidence="1" id="KW-0863">Zinc-finger</keyword>
<keyword evidence="1" id="KW-0862">Zinc</keyword>
<feature type="domain" description="RING-type" evidence="3">
    <location>
        <begin position="222"/>
        <end position="284"/>
    </location>
</feature>
<keyword evidence="5" id="KW-1185">Reference proteome</keyword>
<dbReference type="InterPro" id="IPR039903">
    <property type="entry name" value="Zswim2"/>
</dbReference>
<dbReference type="GO" id="GO:0061630">
    <property type="term" value="F:ubiquitin protein ligase activity"/>
    <property type="evidence" value="ECO:0007669"/>
    <property type="project" value="InterPro"/>
</dbReference>
<dbReference type="EMBL" id="ML994625">
    <property type="protein sequence ID" value="KAF2188037.1"/>
    <property type="molecule type" value="Genomic_DNA"/>
</dbReference>
<dbReference type="GO" id="GO:0008270">
    <property type="term" value="F:zinc ion binding"/>
    <property type="evidence" value="ECO:0007669"/>
    <property type="project" value="UniProtKB-KW"/>
</dbReference>
<evidence type="ECO:0000313" key="4">
    <source>
        <dbReference type="EMBL" id="KAF2188037.1"/>
    </source>
</evidence>
<reference evidence="4" key="1">
    <citation type="journal article" date="2020" name="Stud. Mycol.">
        <title>101 Dothideomycetes genomes: a test case for predicting lifestyles and emergence of pathogens.</title>
        <authorList>
            <person name="Haridas S."/>
            <person name="Albert R."/>
            <person name="Binder M."/>
            <person name="Bloem J."/>
            <person name="Labutti K."/>
            <person name="Salamov A."/>
            <person name="Andreopoulos B."/>
            <person name="Baker S."/>
            <person name="Barry K."/>
            <person name="Bills G."/>
            <person name="Bluhm B."/>
            <person name="Cannon C."/>
            <person name="Castanera R."/>
            <person name="Culley D."/>
            <person name="Daum C."/>
            <person name="Ezra D."/>
            <person name="Gonzalez J."/>
            <person name="Henrissat B."/>
            <person name="Kuo A."/>
            <person name="Liang C."/>
            <person name="Lipzen A."/>
            <person name="Lutzoni F."/>
            <person name="Magnuson J."/>
            <person name="Mondo S."/>
            <person name="Nolan M."/>
            <person name="Ohm R."/>
            <person name="Pangilinan J."/>
            <person name="Park H.-J."/>
            <person name="Ramirez L."/>
            <person name="Alfaro M."/>
            <person name="Sun H."/>
            <person name="Tritt A."/>
            <person name="Yoshinaga Y."/>
            <person name="Zwiers L.-H."/>
            <person name="Turgeon B."/>
            <person name="Goodwin S."/>
            <person name="Spatafora J."/>
            <person name="Crous P."/>
            <person name="Grigoriev I."/>
        </authorList>
    </citation>
    <scope>NUCLEOTIDE SEQUENCE</scope>
    <source>
        <strain evidence="4">CBS 207.26</strain>
    </source>
</reference>
<organism evidence="4 5">
    <name type="scientific">Zopfia rhizophila CBS 207.26</name>
    <dbReference type="NCBI Taxonomy" id="1314779"/>
    <lineage>
        <taxon>Eukaryota</taxon>
        <taxon>Fungi</taxon>
        <taxon>Dikarya</taxon>
        <taxon>Ascomycota</taxon>
        <taxon>Pezizomycotina</taxon>
        <taxon>Dothideomycetes</taxon>
        <taxon>Dothideomycetes incertae sedis</taxon>
        <taxon>Zopfiaceae</taxon>
        <taxon>Zopfia</taxon>
    </lineage>
</organism>
<protein>
    <recommendedName>
        <fullName evidence="3">RING-type domain-containing protein</fullName>
    </recommendedName>
</protein>
<name>A0A6A6E7V5_9PEZI</name>
<dbReference type="PANTHER" id="PTHR21540">
    <property type="entry name" value="RING FINGER AND SWIM DOMAIN-CONTAINING PROTEIN 2"/>
    <property type="match status" value="1"/>
</dbReference>
<proteinExistence type="predicted"/>
<dbReference type="InterPro" id="IPR001841">
    <property type="entry name" value="Znf_RING"/>
</dbReference>
<evidence type="ECO:0000313" key="5">
    <source>
        <dbReference type="Proteomes" id="UP000800200"/>
    </source>
</evidence>
<dbReference type="PANTHER" id="PTHR21540:SF0">
    <property type="entry name" value="PHD FAMILY PROTEIN"/>
    <property type="match status" value="1"/>
</dbReference>
<dbReference type="AlphaFoldDB" id="A0A6A6E7V5"/>
<evidence type="ECO:0000256" key="1">
    <source>
        <dbReference type="PROSITE-ProRule" id="PRU00175"/>
    </source>
</evidence>
<accession>A0A6A6E7V5</accession>
<feature type="compositionally biased region" description="Polar residues" evidence="2">
    <location>
        <begin position="185"/>
        <end position="194"/>
    </location>
</feature>
<evidence type="ECO:0000256" key="2">
    <source>
        <dbReference type="SAM" id="MobiDB-lite"/>
    </source>
</evidence>